<keyword evidence="2" id="KW-0479">Metal-binding</keyword>
<evidence type="ECO:0000259" key="4">
    <source>
        <dbReference type="Pfam" id="PF01717"/>
    </source>
</evidence>
<accession>A0A382MB89</accession>
<dbReference type="InterPro" id="IPR038071">
    <property type="entry name" value="UROD/MetE-like_sf"/>
</dbReference>
<dbReference type="GO" id="GO:0009086">
    <property type="term" value="P:methionine biosynthetic process"/>
    <property type="evidence" value="ECO:0007669"/>
    <property type="project" value="InterPro"/>
</dbReference>
<proteinExistence type="predicted"/>
<protein>
    <recommendedName>
        <fullName evidence="4">Cobalamin-independent methionine synthase MetE C-terminal/archaeal domain-containing protein</fullName>
    </recommendedName>
</protein>
<evidence type="ECO:0000256" key="3">
    <source>
        <dbReference type="ARBA" id="ARBA00022833"/>
    </source>
</evidence>
<dbReference type="GO" id="GO:0003871">
    <property type="term" value="F:5-methyltetrahydropteroyltriglutamate-homocysteine S-methyltransferase activity"/>
    <property type="evidence" value="ECO:0007669"/>
    <property type="project" value="InterPro"/>
</dbReference>
<keyword evidence="3" id="KW-0862">Zinc</keyword>
<dbReference type="AlphaFoldDB" id="A0A382MB89"/>
<organism evidence="5">
    <name type="scientific">marine metagenome</name>
    <dbReference type="NCBI Taxonomy" id="408172"/>
    <lineage>
        <taxon>unclassified sequences</taxon>
        <taxon>metagenomes</taxon>
        <taxon>ecological metagenomes</taxon>
    </lineage>
</organism>
<dbReference type="PANTHER" id="PTHR30519">
    <property type="entry name" value="5-METHYLTETRAHYDROPTEROYLTRIGLUTAMATE--HOMOCYSTEINE METHYLTRANSFERASE"/>
    <property type="match status" value="1"/>
</dbReference>
<dbReference type="EMBL" id="UINC01091608">
    <property type="protein sequence ID" value="SVC44511.1"/>
    <property type="molecule type" value="Genomic_DNA"/>
</dbReference>
<feature type="non-terminal residue" evidence="5">
    <location>
        <position position="1"/>
    </location>
</feature>
<dbReference type="InterPro" id="IPR002629">
    <property type="entry name" value="Met_Synth_C/arc"/>
</dbReference>
<evidence type="ECO:0000256" key="1">
    <source>
        <dbReference type="ARBA" id="ARBA00001947"/>
    </source>
</evidence>
<evidence type="ECO:0000313" key="5">
    <source>
        <dbReference type="EMBL" id="SVC44511.1"/>
    </source>
</evidence>
<feature type="domain" description="Cobalamin-independent methionine synthase MetE C-terminal/archaeal" evidence="4">
    <location>
        <begin position="41"/>
        <end position="333"/>
    </location>
</feature>
<sequence>VSKTVLPTSLVGSYAQPDWLIDKSRLGQRLPPRVILHELWRVSESNLVEAQNDATVVALNDQHRAGVDIVTDGEMRRESYSNRFANALDGIDIDNPGEAIDRTGKAVPVPRVTGKVSRREPVEVRFVEFLKSHTDKPIKLTLPGPFTMSQQAQNDFYADDAELAMAYAEAVNEELKDLFGAGIDIVQLDEPYVQARPEAARNYALPAIDRALAGARGTTVLHVCFGYGKHVADKPDGYAFLEELDGCLADEISIECAQPALKMHLLEGLPSKKIHVGVIDLRDTGIETPETVAARIEAALEFMPEDRLVVAPDCGMKYLAREVAYGKLSNMVKGRDLVLGRSA</sequence>
<comment type="cofactor">
    <cofactor evidence="1">
        <name>Zn(2+)</name>
        <dbReference type="ChEBI" id="CHEBI:29105"/>
    </cofactor>
</comment>
<name>A0A382MB89_9ZZZZ</name>
<reference evidence="5" key="1">
    <citation type="submission" date="2018-05" db="EMBL/GenBank/DDBJ databases">
        <authorList>
            <person name="Lanie J.A."/>
            <person name="Ng W.-L."/>
            <person name="Kazmierczak K.M."/>
            <person name="Andrzejewski T.M."/>
            <person name="Davidsen T.M."/>
            <person name="Wayne K.J."/>
            <person name="Tettelin H."/>
            <person name="Glass J.I."/>
            <person name="Rusch D."/>
            <person name="Podicherti R."/>
            <person name="Tsui H.-C.T."/>
            <person name="Winkler M.E."/>
        </authorList>
    </citation>
    <scope>NUCLEOTIDE SEQUENCE</scope>
</reference>
<dbReference type="Pfam" id="PF01717">
    <property type="entry name" value="Meth_synt_2"/>
    <property type="match status" value="1"/>
</dbReference>
<gene>
    <name evidence="5" type="ORF">METZ01_LOCUS297365</name>
</gene>
<evidence type="ECO:0000256" key="2">
    <source>
        <dbReference type="ARBA" id="ARBA00022723"/>
    </source>
</evidence>
<dbReference type="CDD" id="cd03311">
    <property type="entry name" value="CIMS_C_terminal_like"/>
    <property type="match status" value="1"/>
</dbReference>
<dbReference type="GO" id="GO:0008270">
    <property type="term" value="F:zinc ion binding"/>
    <property type="evidence" value="ECO:0007669"/>
    <property type="project" value="InterPro"/>
</dbReference>
<dbReference type="Gene3D" id="3.20.20.210">
    <property type="match status" value="1"/>
</dbReference>
<dbReference type="SUPFAM" id="SSF51726">
    <property type="entry name" value="UROD/MetE-like"/>
    <property type="match status" value="1"/>
</dbReference>